<dbReference type="EMBL" id="RMBX01000007">
    <property type="protein sequence ID" value="RPD40537.1"/>
    <property type="molecule type" value="Genomic_DNA"/>
</dbReference>
<organism evidence="1 2">
    <name type="scientific">Chitinophaga barathri</name>
    <dbReference type="NCBI Taxonomy" id="1647451"/>
    <lineage>
        <taxon>Bacteria</taxon>
        <taxon>Pseudomonadati</taxon>
        <taxon>Bacteroidota</taxon>
        <taxon>Chitinophagia</taxon>
        <taxon>Chitinophagales</taxon>
        <taxon>Chitinophagaceae</taxon>
        <taxon>Chitinophaga</taxon>
    </lineage>
</organism>
<evidence type="ECO:0000313" key="1">
    <source>
        <dbReference type="EMBL" id="RPD40537.1"/>
    </source>
</evidence>
<gene>
    <name evidence="1" type="ORF">EG028_14625</name>
</gene>
<comment type="caution">
    <text evidence="1">The sequence shown here is derived from an EMBL/GenBank/DDBJ whole genome shotgun (WGS) entry which is preliminary data.</text>
</comment>
<proteinExistence type="predicted"/>
<dbReference type="AlphaFoldDB" id="A0A3N4MFS4"/>
<evidence type="ECO:0000313" key="2">
    <source>
        <dbReference type="Proteomes" id="UP000279089"/>
    </source>
</evidence>
<dbReference type="RefSeq" id="WP_120517146.1">
    <property type="nucleotide sequence ID" value="NZ_QXZY01000008.1"/>
</dbReference>
<sequence>MNSTKTKIKALNENVLLDRLRGLDYTTLKTFASEYLDKWNRANEALEQVRAKKPSSYDGFELTDQDITAMADRYFSIHSMCLKVMGELQISLFGRDPFLQLAEIRWNEKFKVAKNS</sequence>
<reference evidence="2" key="1">
    <citation type="submission" date="2018-11" db="EMBL/GenBank/DDBJ databases">
        <title>Chitinophaga lutea sp.nov., isolate from arsenic contaminated soil.</title>
        <authorList>
            <person name="Zong Y."/>
        </authorList>
    </citation>
    <scope>NUCLEOTIDE SEQUENCE [LARGE SCALE GENOMIC DNA]</scope>
    <source>
        <strain evidence="2">YLT18</strain>
    </source>
</reference>
<accession>A0A3N4MFS4</accession>
<keyword evidence="2" id="KW-1185">Reference proteome</keyword>
<dbReference type="Proteomes" id="UP000279089">
    <property type="component" value="Unassembled WGS sequence"/>
</dbReference>
<protein>
    <submittedName>
        <fullName evidence="1">Uncharacterized protein</fullName>
    </submittedName>
</protein>
<name>A0A3N4MFS4_9BACT</name>